<sequence length="76" mass="8262">MPTVMGTTSPTGEVAPYFLVLENINKLKKRAKPRSQTYLSRRQATNQVSYASMTAGNARLAQSPPQNQVPVVLGLS</sequence>
<comment type="caution">
    <text evidence="2">The sequence shown here is derived from an EMBL/GenBank/DDBJ whole genome shotgun (WGS) entry which is preliminary data.</text>
</comment>
<reference evidence="2 3" key="1">
    <citation type="submission" date="2021-06" db="EMBL/GenBank/DDBJ databases">
        <title>Caerostris extrusa draft genome.</title>
        <authorList>
            <person name="Kono N."/>
            <person name="Arakawa K."/>
        </authorList>
    </citation>
    <scope>NUCLEOTIDE SEQUENCE [LARGE SCALE GENOMIC DNA]</scope>
</reference>
<name>A0AAV4QC94_CAEEX</name>
<protein>
    <submittedName>
        <fullName evidence="2">Uncharacterized protein</fullName>
    </submittedName>
</protein>
<accession>A0AAV4QC94</accession>
<dbReference type="Proteomes" id="UP001054945">
    <property type="component" value="Unassembled WGS sequence"/>
</dbReference>
<dbReference type="AlphaFoldDB" id="A0AAV4QC94"/>
<proteinExistence type="predicted"/>
<keyword evidence="3" id="KW-1185">Reference proteome</keyword>
<evidence type="ECO:0000313" key="2">
    <source>
        <dbReference type="EMBL" id="GIY06715.1"/>
    </source>
</evidence>
<gene>
    <name evidence="2" type="ORF">CEXT_102861</name>
</gene>
<evidence type="ECO:0000313" key="3">
    <source>
        <dbReference type="Proteomes" id="UP001054945"/>
    </source>
</evidence>
<dbReference type="EMBL" id="BPLR01005990">
    <property type="protein sequence ID" value="GIY06715.1"/>
    <property type="molecule type" value="Genomic_DNA"/>
</dbReference>
<evidence type="ECO:0000256" key="1">
    <source>
        <dbReference type="SAM" id="MobiDB-lite"/>
    </source>
</evidence>
<organism evidence="2 3">
    <name type="scientific">Caerostris extrusa</name>
    <name type="common">Bark spider</name>
    <name type="synonym">Caerostris bankana</name>
    <dbReference type="NCBI Taxonomy" id="172846"/>
    <lineage>
        <taxon>Eukaryota</taxon>
        <taxon>Metazoa</taxon>
        <taxon>Ecdysozoa</taxon>
        <taxon>Arthropoda</taxon>
        <taxon>Chelicerata</taxon>
        <taxon>Arachnida</taxon>
        <taxon>Araneae</taxon>
        <taxon>Araneomorphae</taxon>
        <taxon>Entelegynae</taxon>
        <taxon>Araneoidea</taxon>
        <taxon>Araneidae</taxon>
        <taxon>Caerostris</taxon>
    </lineage>
</organism>
<feature type="region of interest" description="Disordered" evidence="1">
    <location>
        <begin position="56"/>
        <end position="76"/>
    </location>
</feature>